<gene>
    <name evidence="1" type="ORF">A9X01_03840</name>
</gene>
<protein>
    <submittedName>
        <fullName evidence="1">Uncharacterized protein</fullName>
    </submittedName>
</protein>
<proteinExistence type="predicted"/>
<name>A0A1A3BPX0_MYCAS</name>
<comment type="caution">
    <text evidence="1">The sequence shown here is derived from an EMBL/GenBank/DDBJ whole genome shotgun (WGS) entry which is preliminary data.</text>
</comment>
<dbReference type="Proteomes" id="UP000093795">
    <property type="component" value="Unassembled WGS sequence"/>
</dbReference>
<evidence type="ECO:0000313" key="1">
    <source>
        <dbReference type="EMBL" id="OBI76368.1"/>
    </source>
</evidence>
<dbReference type="AlphaFoldDB" id="A0A1A3BPX0"/>
<evidence type="ECO:0000313" key="2">
    <source>
        <dbReference type="Proteomes" id="UP000093795"/>
    </source>
</evidence>
<reference evidence="1 2" key="1">
    <citation type="submission" date="2016-06" db="EMBL/GenBank/DDBJ databases">
        <authorList>
            <person name="Kjaerup R.B."/>
            <person name="Dalgaard T.S."/>
            <person name="Juul-Madsen H.R."/>
        </authorList>
    </citation>
    <scope>NUCLEOTIDE SEQUENCE [LARGE SCALE GENOMIC DNA]</scope>
    <source>
        <strain evidence="1 2">1081914.2</strain>
    </source>
</reference>
<dbReference type="EMBL" id="LZKQ01000281">
    <property type="protein sequence ID" value="OBI76368.1"/>
    <property type="molecule type" value="Genomic_DNA"/>
</dbReference>
<accession>A0A1A3BPX0</accession>
<organism evidence="1 2">
    <name type="scientific">Mycobacterium asiaticum</name>
    <dbReference type="NCBI Taxonomy" id="1790"/>
    <lineage>
        <taxon>Bacteria</taxon>
        <taxon>Bacillati</taxon>
        <taxon>Actinomycetota</taxon>
        <taxon>Actinomycetes</taxon>
        <taxon>Mycobacteriales</taxon>
        <taxon>Mycobacteriaceae</taxon>
        <taxon>Mycobacterium</taxon>
    </lineage>
</organism>
<dbReference type="eggNOG" id="ENOG50305U6">
    <property type="taxonomic scope" value="Bacteria"/>
</dbReference>
<sequence>MHQVHRLFIRVIDGSSIGAKQTQQDAADALYRAIIETLDRHRNKRTLDEHVLDALGRADASISSNVPQQGRLG</sequence>